<proteinExistence type="predicted"/>
<comment type="caution">
    <text evidence="1">The sequence shown here is derived from an EMBL/GenBank/DDBJ whole genome shotgun (WGS) entry which is preliminary data.</text>
</comment>
<reference evidence="1" key="1">
    <citation type="journal article" date="2023" name="bioRxiv">
        <title>Scaffold-level genome assemblies of two parasitoid biocontrol wasps reveal the parthenogenesis mechanism and an associated novel virus.</title>
        <authorList>
            <person name="Inwood S."/>
            <person name="Skelly J."/>
            <person name="Guhlin J."/>
            <person name="Harrop T."/>
            <person name="Goldson S."/>
            <person name="Dearden P."/>
        </authorList>
    </citation>
    <scope>NUCLEOTIDE SEQUENCE</scope>
    <source>
        <strain evidence="1">Lincoln</strain>
        <tissue evidence="1">Whole body</tissue>
    </source>
</reference>
<keyword evidence="2" id="KW-1185">Reference proteome</keyword>
<gene>
    <name evidence="1" type="ORF">PV327_005060</name>
</gene>
<sequence>MLNIMPGHICIRWPRFATFGLGLFNLSLCNTTRMKYSPKQQQKERKSESEVMSTNGTPLKTFRCTNSTRRCIFNRINNDNNVISTGMFAWMRVFRMATLLPKVGC</sequence>
<dbReference type="Proteomes" id="UP001168972">
    <property type="component" value="Unassembled WGS sequence"/>
</dbReference>
<evidence type="ECO:0000313" key="2">
    <source>
        <dbReference type="Proteomes" id="UP001168972"/>
    </source>
</evidence>
<organism evidence="1 2">
    <name type="scientific">Microctonus hyperodae</name>
    <name type="common">Parasitoid wasp</name>
    <dbReference type="NCBI Taxonomy" id="165561"/>
    <lineage>
        <taxon>Eukaryota</taxon>
        <taxon>Metazoa</taxon>
        <taxon>Ecdysozoa</taxon>
        <taxon>Arthropoda</taxon>
        <taxon>Hexapoda</taxon>
        <taxon>Insecta</taxon>
        <taxon>Pterygota</taxon>
        <taxon>Neoptera</taxon>
        <taxon>Endopterygota</taxon>
        <taxon>Hymenoptera</taxon>
        <taxon>Apocrita</taxon>
        <taxon>Ichneumonoidea</taxon>
        <taxon>Braconidae</taxon>
        <taxon>Euphorinae</taxon>
        <taxon>Microctonus</taxon>
    </lineage>
</organism>
<name>A0AA39G0L1_MICHY</name>
<dbReference type="EMBL" id="JAQQBR010000003">
    <property type="protein sequence ID" value="KAK0179295.1"/>
    <property type="molecule type" value="Genomic_DNA"/>
</dbReference>
<protein>
    <submittedName>
        <fullName evidence="1">Uncharacterized protein</fullName>
    </submittedName>
</protein>
<reference evidence="1" key="2">
    <citation type="submission" date="2023-03" db="EMBL/GenBank/DDBJ databases">
        <authorList>
            <person name="Inwood S.N."/>
            <person name="Skelly J.G."/>
            <person name="Guhlin J."/>
            <person name="Harrop T.W.R."/>
            <person name="Goldson S.G."/>
            <person name="Dearden P.K."/>
        </authorList>
    </citation>
    <scope>NUCLEOTIDE SEQUENCE</scope>
    <source>
        <strain evidence="1">Lincoln</strain>
        <tissue evidence="1">Whole body</tissue>
    </source>
</reference>
<evidence type="ECO:0000313" key="1">
    <source>
        <dbReference type="EMBL" id="KAK0179295.1"/>
    </source>
</evidence>
<accession>A0AA39G0L1</accession>
<dbReference type="AlphaFoldDB" id="A0AA39G0L1"/>